<dbReference type="Pfam" id="PF02645">
    <property type="entry name" value="DegV"/>
    <property type="match status" value="1"/>
</dbReference>
<proteinExistence type="predicted"/>
<evidence type="ECO:0000313" key="2">
    <source>
        <dbReference type="EMBL" id="MBF4692400.1"/>
    </source>
</evidence>
<keyword evidence="3" id="KW-1185">Reference proteome</keyword>
<dbReference type="Gene3D" id="3.40.50.10440">
    <property type="entry name" value="Dihydroxyacetone kinase, domain 1"/>
    <property type="match status" value="1"/>
</dbReference>
<dbReference type="Gene3D" id="2.20.28.50">
    <property type="entry name" value="degv family protein"/>
    <property type="match status" value="1"/>
</dbReference>
<gene>
    <name evidence="2" type="ORF">ISU02_04695</name>
</gene>
<dbReference type="RefSeq" id="WP_194700632.1">
    <property type="nucleotide sequence ID" value="NZ_JADKNH010000002.1"/>
</dbReference>
<accession>A0ABR9ZR31</accession>
<dbReference type="Gene3D" id="3.30.1180.10">
    <property type="match status" value="1"/>
</dbReference>
<name>A0ABR9ZR31_9FIRM</name>
<dbReference type="InterPro" id="IPR003797">
    <property type="entry name" value="DegV"/>
</dbReference>
<evidence type="ECO:0000313" key="3">
    <source>
        <dbReference type="Proteomes" id="UP000614200"/>
    </source>
</evidence>
<reference evidence="2 3" key="1">
    <citation type="submission" date="2020-11" db="EMBL/GenBank/DDBJ databases">
        <title>Fusibacter basophilias sp. nov.</title>
        <authorList>
            <person name="Qiu D."/>
        </authorList>
    </citation>
    <scope>NUCLEOTIDE SEQUENCE [LARGE SCALE GENOMIC DNA]</scope>
    <source>
        <strain evidence="2 3">Q10-2</strain>
    </source>
</reference>
<sequence length="276" mass="30759">MRIVADSSCDLNEHLKKSLGITLVPLTITVGQEHFKDDANLDVSKMINAIEHCKEVAKSSCPSPQEFMNAFKDAGSVFVVTLTSALSGTYNSAMLAKDLYLKEYGDKFIHVFDSKGSSVKETLIAMVIKALIDEKRTEMEIVEHVNAYLEKQKFFFQLGSLDTMIKNGRITKLKGIIANALNIKPILYANEHGEVELYENVRSEKKSIRKLVEIIGEHCDDFSDRILGISHCEALEKAEMLKAEVEARYNFKKIVIVPTAGLSSVYTSRGGLTIAF</sequence>
<organism evidence="2 3">
    <name type="scientific">Fusibacter ferrireducens</name>
    <dbReference type="NCBI Taxonomy" id="2785058"/>
    <lineage>
        <taxon>Bacteria</taxon>
        <taxon>Bacillati</taxon>
        <taxon>Bacillota</taxon>
        <taxon>Clostridia</taxon>
        <taxon>Eubacteriales</taxon>
        <taxon>Eubacteriales Family XII. Incertae Sedis</taxon>
        <taxon>Fusibacter</taxon>
    </lineage>
</organism>
<evidence type="ECO:0000256" key="1">
    <source>
        <dbReference type="ARBA" id="ARBA00023121"/>
    </source>
</evidence>
<dbReference type="SUPFAM" id="SSF82549">
    <property type="entry name" value="DAK1/DegV-like"/>
    <property type="match status" value="1"/>
</dbReference>
<dbReference type="PANTHER" id="PTHR33434">
    <property type="entry name" value="DEGV DOMAIN-CONTAINING PROTEIN DR_1986-RELATED"/>
    <property type="match status" value="1"/>
</dbReference>
<dbReference type="EMBL" id="JADKNH010000002">
    <property type="protein sequence ID" value="MBF4692400.1"/>
    <property type="molecule type" value="Genomic_DNA"/>
</dbReference>
<protein>
    <submittedName>
        <fullName evidence="2">DegV family protein</fullName>
    </submittedName>
</protein>
<comment type="caution">
    <text evidence="2">The sequence shown here is derived from an EMBL/GenBank/DDBJ whole genome shotgun (WGS) entry which is preliminary data.</text>
</comment>
<dbReference type="PROSITE" id="PS51482">
    <property type="entry name" value="DEGV"/>
    <property type="match status" value="1"/>
</dbReference>
<dbReference type="PANTHER" id="PTHR33434:SF2">
    <property type="entry name" value="FATTY ACID-BINDING PROTEIN TM_1468"/>
    <property type="match status" value="1"/>
</dbReference>
<dbReference type="InterPro" id="IPR043168">
    <property type="entry name" value="DegV_C"/>
</dbReference>
<dbReference type="NCBIfam" id="TIGR00762">
    <property type="entry name" value="DegV"/>
    <property type="match status" value="1"/>
</dbReference>
<keyword evidence="1" id="KW-0446">Lipid-binding</keyword>
<dbReference type="InterPro" id="IPR050270">
    <property type="entry name" value="DegV_domain_contain"/>
</dbReference>
<dbReference type="Proteomes" id="UP000614200">
    <property type="component" value="Unassembled WGS sequence"/>
</dbReference>